<feature type="domain" description="Plasmid pRiA4b Orf3-like" evidence="3">
    <location>
        <begin position="272"/>
        <end position="378"/>
    </location>
</feature>
<keyword evidence="2" id="KW-1133">Transmembrane helix</keyword>
<dbReference type="RefSeq" id="WP_069154983.1">
    <property type="nucleotide sequence ID" value="NZ_MCGH01000004.1"/>
</dbReference>
<dbReference type="InterPro" id="IPR024047">
    <property type="entry name" value="MM3350-like_sf"/>
</dbReference>
<evidence type="ECO:0000256" key="1">
    <source>
        <dbReference type="SAM" id="MobiDB-lite"/>
    </source>
</evidence>
<reference evidence="4 5" key="1">
    <citation type="submission" date="2016-07" db="EMBL/GenBank/DDBJ databases">
        <title>Characterization of isolates of Eisenbergiella tayi derived from blood cultures, using whole genome sequencing.</title>
        <authorList>
            <person name="Burdz T."/>
            <person name="Wiebe D."/>
            <person name="Huynh C."/>
            <person name="Bernard K."/>
        </authorList>
    </citation>
    <scope>NUCLEOTIDE SEQUENCE [LARGE SCALE GENOMIC DNA]</scope>
    <source>
        <strain evidence="4 5">NML 110608</strain>
    </source>
</reference>
<dbReference type="EMBL" id="MCGH01000004">
    <property type="protein sequence ID" value="ODM02463.1"/>
    <property type="molecule type" value="Genomic_DNA"/>
</dbReference>
<feature type="transmembrane region" description="Helical" evidence="2">
    <location>
        <begin position="64"/>
        <end position="84"/>
    </location>
</feature>
<organism evidence="4 5">
    <name type="scientific">Eisenbergiella tayi</name>
    <dbReference type="NCBI Taxonomy" id="1432052"/>
    <lineage>
        <taxon>Bacteria</taxon>
        <taxon>Bacillati</taxon>
        <taxon>Bacillota</taxon>
        <taxon>Clostridia</taxon>
        <taxon>Lachnospirales</taxon>
        <taxon>Lachnospiraceae</taxon>
        <taxon>Eisenbergiella</taxon>
    </lineage>
</organism>
<evidence type="ECO:0000256" key="2">
    <source>
        <dbReference type="SAM" id="Phobius"/>
    </source>
</evidence>
<dbReference type="InterPro" id="IPR012912">
    <property type="entry name" value="Plasmid_pRiA4b_Orf3-like"/>
</dbReference>
<dbReference type="Gene3D" id="3.10.290.30">
    <property type="entry name" value="MM3350-like"/>
    <property type="match status" value="1"/>
</dbReference>
<comment type="caution">
    <text evidence="4">The sequence shown here is derived from an EMBL/GenBank/DDBJ whole genome shotgun (WGS) entry which is preliminary data.</text>
</comment>
<gene>
    <name evidence="4" type="ORF">BEI61_05625</name>
</gene>
<dbReference type="Pfam" id="PF07929">
    <property type="entry name" value="PRiA4_ORF3"/>
    <property type="match status" value="1"/>
</dbReference>
<protein>
    <submittedName>
        <fullName evidence="4">Plasmid pRiA4b ORF-3-like protein</fullName>
    </submittedName>
</protein>
<evidence type="ECO:0000313" key="4">
    <source>
        <dbReference type="EMBL" id="ODM02463.1"/>
    </source>
</evidence>
<dbReference type="AlphaFoldDB" id="A0A1E3A140"/>
<evidence type="ECO:0000313" key="5">
    <source>
        <dbReference type="Proteomes" id="UP000094067"/>
    </source>
</evidence>
<keyword evidence="2" id="KW-0472">Membrane</keyword>
<sequence length="392" mass="46318">MNQFQNAAEELEKEYQIFLDYIETNEVMISKATGHFGKKDCFELNSRFHIVKERYKKAGRTQEYYTVIDFFVFFSVYLDILRLVSKKGVGLIYEKGEKYSSFYELYPIEKYALMMWIWLGGYEDAFRNFSFSAGSSEFYEKLRKTKVNEPVTYSYVKDPQIWGKFYSPQLRLCALFRLITIEWLDEEPVDPENKFLVNAIYKTEEGACLTALMDEIDEDFWNYSDDDSLSDLIFEIIPEEMTDTDLKFQRILEKSAELGEHSIEFQIRVGSAVREIKTGDQHTLEDLHYEILKSVDFDSDHLYYFQFGSGTLRQKYYAPECRDMELTADEVVLAELTLYEGLNFEFIYDFGDSWHFHVMVKRIIPGHMDGSETTVVKGPNPEQYPSYDEEEW</sequence>
<dbReference type="SUPFAM" id="SSF159941">
    <property type="entry name" value="MM3350-like"/>
    <property type="match status" value="1"/>
</dbReference>
<proteinExistence type="predicted"/>
<dbReference type="Proteomes" id="UP000094067">
    <property type="component" value="Unassembled WGS sequence"/>
</dbReference>
<evidence type="ECO:0000259" key="3">
    <source>
        <dbReference type="Pfam" id="PF07929"/>
    </source>
</evidence>
<name>A0A1E3A140_9FIRM</name>
<accession>A0A1E3A140</accession>
<feature type="region of interest" description="Disordered" evidence="1">
    <location>
        <begin position="371"/>
        <end position="392"/>
    </location>
</feature>
<keyword evidence="2" id="KW-0812">Transmembrane</keyword>